<dbReference type="SMART" id="SM01079">
    <property type="entry name" value="CHASE"/>
    <property type="match status" value="1"/>
</dbReference>
<organism evidence="8 9">
    <name type="scientific">Parazoarcus communis SWub3 = DSM 12120</name>
    <dbReference type="NCBI Taxonomy" id="1121029"/>
    <lineage>
        <taxon>Bacteria</taxon>
        <taxon>Pseudomonadati</taxon>
        <taxon>Pseudomonadota</taxon>
        <taxon>Betaproteobacteria</taxon>
        <taxon>Rhodocyclales</taxon>
        <taxon>Zoogloeaceae</taxon>
        <taxon>Parazoarcus</taxon>
    </lineage>
</organism>
<dbReference type="SMART" id="SM00267">
    <property type="entry name" value="GGDEF"/>
    <property type="match status" value="1"/>
</dbReference>
<evidence type="ECO:0000256" key="3">
    <source>
        <dbReference type="ARBA" id="ARBA00022989"/>
    </source>
</evidence>
<protein>
    <recommendedName>
        <fullName evidence="10">Sensor domain-containing diguanylate cyclase</fullName>
    </recommendedName>
</protein>
<dbReference type="InterPro" id="IPR029787">
    <property type="entry name" value="Nucleotide_cyclase"/>
</dbReference>
<dbReference type="InterPro" id="IPR052163">
    <property type="entry name" value="DGC-Regulatory_Protein"/>
</dbReference>
<sequence>MSVFARQRWMSIGLALVGTVLSAFVLVSGRLVEERLQERWRAESLSELAGLRARLEGEINGATNLTAGLIADVAVSGTIAPARFQLLARELMRTHSLLRNITLAPNNVIEMVYPLEGNQAALGLDLLNHPVQGAATRRMLETRQPVLAGPVDLVQGGRALIHRVPIYLADQGVAPRSGSYWGLMSTPIDFDRLLASAGLVEPEGRLLLALRGVDGSGWKGAVFWGDPALFDRPDRIELDVRVLDGGWGMVAIPRYPPPGLDAVRGWTRAIALACFAVALVLAWYLDRTGRRLEQSEAQVRQLALHDSLTGLANRVLLEGRYRQATEVARREGHRLALLYLDLDDFKPVNDQYGHETGDHVLRAVAQRLGGDLRQSDTVARVGGDEFVVLLGRVSSPDDALGVAEKIVERLQQPFVIDGIEFVIGASIGIALQPDHADELSALMRCADQAMYTVKGVAGGKVAIADAAGCDSVKEMASA</sequence>
<dbReference type="GO" id="GO:0016020">
    <property type="term" value="C:membrane"/>
    <property type="evidence" value="ECO:0007669"/>
    <property type="project" value="UniProtKB-SubCell"/>
</dbReference>
<dbReference type="Pfam" id="PF03924">
    <property type="entry name" value="CHASE"/>
    <property type="match status" value="1"/>
</dbReference>
<keyword evidence="3 5" id="KW-1133">Transmembrane helix</keyword>
<feature type="domain" description="GGDEF" evidence="7">
    <location>
        <begin position="333"/>
        <end position="466"/>
    </location>
</feature>
<proteinExistence type="predicted"/>
<dbReference type="Pfam" id="PF00990">
    <property type="entry name" value="GGDEF"/>
    <property type="match status" value="1"/>
</dbReference>
<keyword evidence="4 5" id="KW-0472">Membrane</keyword>
<feature type="domain" description="CHASE" evidence="6">
    <location>
        <begin position="105"/>
        <end position="199"/>
    </location>
</feature>
<evidence type="ECO:0000259" key="6">
    <source>
        <dbReference type="PROSITE" id="PS50839"/>
    </source>
</evidence>
<evidence type="ECO:0000256" key="5">
    <source>
        <dbReference type="SAM" id="Phobius"/>
    </source>
</evidence>
<dbReference type="NCBIfam" id="TIGR00254">
    <property type="entry name" value="GGDEF"/>
    <property type="match status" value="1"/>
</dbReference>
<dbReference type="SUPFAM" id="SSF55073">
    <property type="entry name" value="Nucleotide cyclase"/>
    <property type="match status" value="1"/>
</dbReference>
<dbReference type="PROSITE" id="PS50887">
    <property type="entry name" value="GGDEF"/>
    <property type="match status" value="1"/>
</dbReference>
<evidence type="ECO:0000313" key="8">
    <source>
        <dbReference type="EMBL" id="PZA18606.1"/>
    </source>
</evidence>
<comment type="caution">
    <text evidence="8">The sequence shown here is derived from an EMBL/GenBank/DDBJ whole genome shotgun (WGS) entry which is preliminary data.</text>
</comment>
<dbReference type="PROSITE" id="PS50839">
    <property type="entry name" value="CHASE"/>
    <property type="match status" value="1"/>
</dbReference>
<dbReference type="EMBL" id="QKOE01000001">
    <property type="protein sequence ID" value="PZA18606.1"/>
    <property type="molecule type" value="Genomic_DNA"/>
</dbReference>
<evidence type="ECO:0000256" key="4">
    <source>
        <dbReference type="ARBA" id="ARBA00023136"/>
    </source>
</evidence>
<dbReference type="InterPro" id="IPR000160">
    <property type="entry name" value="GGDEF_dom"/>
</dbReference>
<accession>A0A323V598</accession>
<dbReference type="PANTHER" id="PTHR46663">
    <property type="entry name" value="DIGUANYLATE CYCLASE DGCT-RELATED"/>
    <property type="match status" value="1"/>
</dbReference>
<evidence type="ECO:0000256" key="1">
    <source>
        <dbReference type="ARBA" id="ARBA00004370"/>
    </source>
</evidence>
<dbReference type="PANTHER" id="PTHR46663:SF2">
    <property type="entry name" value="GGDEF DOMAIN-CONTAINING PROTEIN"/>
    <property type="match status" value="1"/>
</dbReference>
<comment type="subcellular location">
    <subcellularLocation>
        <location evidence="1">Membrane</location>
    </subcellularLocation>
</comment>
<evidence type="ECO:0000259" key="7">
    <source>
        <dbReference type="PROSITE" id="PS50887"/>
    </source>
</evidence>
<evidence type="ECO:0008006" key="10">
    <source>
        <dbReference type="Google" id="ProtNLM"/>
    </source>
</evidence>
<dbReference type="AlphaFoldDB" id="A0A323V598"/>
<dbReference type="CDD" id="cd01949">
    <property type="entry name" value="GGDEF"/>
    <property type="match status" value="1"/>
</dbReference>
<evidence type="ECO:0000256" key="2">
    <source>
        <dbReference type="ARBA" id="ARBA00022692"/>
    </source>
</evidence>
<feature type="transmembrane region" description="Helical" evidence="5">
    <location>
        <begin position="266"/>
        <end position="285"/>
    </location>
</feature>
<dbReference type="InterPro" id="IPR006189">
    <property type="entry name" value="CHASE_dom"/>
</dbReference>
<reference evidence="8 9" key="1">
    <citation type="submission" date="2018-06" db="EMBL/GenBank/DDBJ databases">
        <title>Azoarcus communis strain SWub3 genome.</title>
        <authorList>
            <person name="Zorraquino Salvo V."/>
            <person name="Toubiana D."/>
            <person name="Blumwald E."/>
        </authorList>
    </citation>
    <scope>NUCLEOTIDE SEQUENCE [LARGE SCALE GENOMIC DNA]</scope>
    <source>
        <strain evidence="8 9">SWub3</strain>
    </source>
</reference>
<dbReference type="GO" id="GO:0007165">
    <property type="term" value="P:signal transduction"/>
    <property type="evidence" value="ECO:0007669"/>
    <property type="project" value="UniProtKB-ARBA"/>
</dbReference>
<dbReference type="Proteomes" id="UP000248259">
    <property type="component" value="Unassembled WGS sequence"/>
</dbReference>
<dbReference type="Gene3D" id="3.30.450.350">
    <property type="entry name" value="CHASE domain"/>
    <property type="match status" value="1"/>
</dbReference>
<dbReference type="FunFam" id="3.30.70.270:FF:000001">
    <property type="entry name" value="Diguanylate cyclase domain protein"/>
    <property type="match status" value="1"/>
</dbReference>
<keyword evidence="2 5" id="KW-0812">Transmembrane</keyword>
<dbReference type="InterPro" id="IPR042240">
    <property type="entry name" value="CHASE_sf"/>
</dbReference>
<name>A0A323V598_9RHOO</name>
<evidence type="ECO:0000313" key="9">
    <source>
        <dbReference type="Proteomes" id="UP000248259"/>
    </source>
</evidence>
<dbReference type="InterPro" id="IPR043128">
    <property type="entry name" value="Rev_trsase/Diguanyl_cyclase"/>
</dbReference>
<gene>
    <name evidence="8" type="ORF">DNK49_03530</name>
</gene>
<dbReference type="GO" id="GO:0003824">
    <property type="term" value="F:catalytic activity"/>
    <property type="evidence" value="ECO:0007669"/>
    <property type="project" value="UniProtKB-ARBA"/>
</dbReference>
<dbReference type="Gene3D" id="3.30.70.270">
    <property type="match status" value="1"/>
</dbReference>
<keyword evidence="9" id="KW-1185">Reference proteome</keyword>